<accession>A0A9J6RMG6</accession>
<name>A0A9J6RMG6_9GAMM</name>
<dbReference type="RefSeq" id="WP_258331659.1">
    <property type="nucleotide sequence ID" value="NZ_JAPTGG010000007.1"/>
</dbReference>
<evidence type="ECO:0000256" key="1">
    <source>
        <dbReference type="SAM" id="Phobius"/>
    </source>
</evidence>
<keyword evidence="1" id="KW-1133">Transmembrane helix</keyword>
<evidence type="ECO:0000313" key="2">
    <source>
        <dbReference type="EMBL" id="MCZ0865513.1"/>
    </source>
</evidence>
<feature type="transmembrane region" description="Helical" evidence="1">
    <location>
        <begin position="41"/>
        <end position="64"/>
    </location>
</feature>
<dbReference type="AlphaFoldDB" id="A0A9J6RMG6"/>
<dbReference type="InterPro" id="IPR021529">
    <property type="entry name" value="DUF2798"/>
</dbReference>
<protein>
    <submittedName>
        <fullName evidence="2">DUF2798 domain-containing protein</fullName>
    </submittedName>
</protein>
<dbReference type="EMBL" id="JAPTGG010000007">
    <property type="protein sequence ID" value="MCZ0865513.1"/>
    <property type="molecule type" value="Genomic_DNA"/>
</dbReference>
<dbReference type="Pfam" id="PF11391">
    <property type="entry name" value="DUF2798"/>
    <property type="match status" value="1"/>
</dbReference>
<keyword evidence="3" id="KW-1185">Reference proteome</keyword>
<evidence type="ECO:0000313" key="3">
    <source>
        <dbReference type="Proteomes" id="UP001069090"/>
    </source>
</evidence>
<keyword evidence="1" id="KW-0812">Transmembrane</keyword>
<feature type="transmembrane region" description="Helical" evidence="1">
    <location>
        <begin position="12"/>
        <end position="35"/>
    </location>
</feature>
<comment type="caution">
    <text evidence="2">The sequence shown here is derived from an EMBL/GenBank/DDBJ whole genome shotgun (WGS) entry which is preliminary data.</text>
</comment>
<gene>
    <name evidence="2" type="ORF">O0V09_09895</name>
</gene>
<sequence length="74" mass="8373">MISKKYTTYVFSFFMSLLMSAIMSMVVSLLNVGLVENIFAIWLRAWGISFVIAFPTIIVISPLVKRLVNLVISK</sequence>
<organism evidence="2 3">
    <name type="scientific">Dasania phycosphaerae</name>
    <dbReference type="NCBI Taxonomy" id="2950436"/>
    <lineage>
        <taxon>Bacteria</taxon>
        <taxon>Pseudomonadati</taxon>
        <taxon>Pseudomonadota</taxon>
        <taxon>Gammaproteobacteria</taxon>
        <taxon>Cellvibrionales</taxon>
        <taxon>Spongiibacteraceae</taxon>
        <taxon>Dasania</taxon>
    </lineage>
</organism>
<proteinExistence type="predicted"/>
<keyword evidence="1" id="KW-0472">Membrane</keyword>
<dbReference type="Proteomes" id="UP001069090">
    <property type="component" value="Unassembled WGS sequence"/>
</dbReference>
<reference evidence="2 3" key="1">
    <citation type="submission" date="2022-12" db="EMBL/GenBank/DDBJ databases">
        <title>Dasania phycosphaerae sp. nov., isolated from particulate material of the south coast of Korea.</title>
        <authorList>
            <person name="Jiang Y."/>
        </authorList>
    </citation>
    <scope>NUCLEOTIDE SEQUENCE [LARGE SCALE GENOMIC DNA]</scope>
    <source>
        <strain evidence="2 3">GY-19</strain>
    </source>
</reference>